<sequence>MAGRTRVQLLTAVGHVVLLIGAIATVAVGFAIVTTRFAGPGIEFAVALATTVAVSLYGSLVASSTLHRRLDGPRRPGAPAAGSRAPGEP</sequence>
<dbReference type="Proteomes" id="UP000598146">
    <property type="component" value="Unassembled WGS sequence"/>
</dbReference>
<dbReference type="RefSeq" id="WP_196416233.1">
    <property type="nucleotide sequence ID" value="NZ_JADQTO010000011.1"/>
</dbReference>
<keyword evidence="2" id="KW-1133">Transmembrane helix</keyword>
<keyword evidence="4" id="KW-1185">Reference proteome</keyword>
<organism evidence="3 4">
    <name type="scientific">Actinoplanes aureus</name>
    <dbReference type="NCBI Taxonomy" id="2792083"/>
    <lineage>
        <taxon>Bacteria</taxon>
        <taxon>Bacillati</taxon>
        <taxon>Actinomycetota</taxon>
        <taxon>Actinomycetes</taxon>
        <taxon>Micromonosporales</taxon>
        <taxon>Micromonosporaceae</taxon>
        <taxon>Actinoplanes</taxon>
    </lineage>
</organism>
<reference evidence="3" key="1">
    <citation type="submission" date="2020-11" db="EMBL/GenBank/DDBJ databases">
        <title>Isolation and identification of active actinomycetes.</title>
        <authorList>
            <person name="Sun X."/>
        </authorList>
    </citation>
    <scope>NUCLEOTIDE SEQUENCE</scope>
    <source>
        <strain evidence="3">NEAU-A11</strain>
    </source>
</reference>
<feature type="region of interest" description="Disordered" evidence="1">
    <location>
        <begin position="68"/>
        <end position="89"/>
    </location>
</feature>
<feature type="compositionally biased region" description="Low complexity" evidence="1">
    <location>
        <begin position="75"/>
        <end position="89"/>
    </location>
</feature>
<name>A0A931C953_9ACTN</name>
<dbReference type="AlphaFoldDB" id="A0A931C953"/>
<accession>A0A931C953</accession>
<keyword evidence="2" id="KW-0812">Transmembrane</keyword>
<dbReference type="EMBL" id="JADQTO010000011">
    <property type="protein sequence ID" value="MBG0564454.1"/>
    <property type="molecule type" value="Genomic_DNA"/>
</dbReference>
<evidence type="ECO:0000313" key="4">
    <source>
        <dbReference type="Proteomes" id="UP000598146"/>
    </source>
</evidence>
<feature type="transmembrane region" description="Helical" evidence="2">
    <location>
        <begin position="12"/>
        <end position="32"/>
    </location>
</feature>
<evidence type="ECO:0000256" key="2">
    <source>
        <dbReference type="SAM" id="Phobius"/>
    </source>
</evidence>
<proteinExistence type="predicted"/>
<protein>
    <submittedName>
        <fullName evidence="3">Uncharacterized protein</fullName>
    </submittedName>
</protein>
<feature type="transmembrane region" description="Helical" evidence="2">
    <location>
        <begin position="44"/>
        <end position="66"/>
    </location>
</feature>
<comment type="caution">
    <text evidence="3">The sequence shown here is derived from an EMBL/GenBank/DDBJ whole genome shotgun (WGS) entry which is preliminary data.</text>
</comment>
<evidence type="ECO:0000313" key="3">
    <source>
        <dbReference type="EMBL" id="MBG0564454.1"/>
    </source>
</evidence>
<gene>
    <name evidence="3" type="ORF">I4J89_23680</name>
</gene>
<evidence type="ECO:0000256" key="1">
    <source>
        <dbReference type="SAM" id="MobiDB-lite"/>
    </source>
</evidence>
<keyword evidence="2" id="KW-0472">Membrane</keyword>